<evidence type="ECO:0000313" key="8">
    <source>
        <dbReference type="EMBL" id="GEM46876.1"/>
    </source>
</evidence>
<keyword evidence="4" id="KW-0443">Lipid metabolism</keyword>
<keyword evidence="2" id="KW-0436">Ligase</keyword>
<dbReference type="RefSeq" id="WP_186815994.1">
    <property type="nucleotide sequence ID" value="NZ_BJXB01000010.1"/>
</dbReference>
<dbReference type="Proteomes" id="UP000321306">
    <property type="component" value="Unassembled WGS sequence"/>
</dbReference>
<dbReference type="SUPFAM" id="SSF56801">
    <property type="entry name" value="Acetyl-CoA synthetase-like"/>
    <property type="match status" value="1"/>
</dbReference>
<dbReference type="InterPro" id="IPR040097">
    <property type="entry name" value="FAAL/FAAC"/>
</dbReference>
<dbReference type="AlphaFoldDB" id="A0A511N382"/>
<keyword evidence="5" id="KW-0472">Membrane</keyword>
<name>A0A511N382_DEIC1</name>
<dbReference type="Gene3D" id="3.40.50.12780">
    <property type="entry name" value="N-terminal domain of ligase-like"/>
    <property type="match status" value="1"/>
</dbReference>
<dbReference type="InterPro" id="IPR000873">
    <property type="entry name" value="AMP-dep_synth/lig_dom"/>
</dbReference>
<feature type="transmembrane region" description="Helical" evidence="5">
    <location>
        <begin position="74"/>
        <end position="92"/>
    </location>
</feature>
<evidence type="ECO:0000256" key="4">
    <source>
        <dbReference type="ARBA" id="ARBA00023098"/>
    </source>
</evidence>
<dbReference type="Gene3D" id="3.30.300.30">
    <property type="match status" value="1"/>
</dbReference>
<sequence>MPSHTVHFVDLLVQHAETFADKPIYLFLEDGEEIKEQITYQQLKDRAAALAVTLRQHHPEGSRVLLLYPSCIDYMVAFFGCLAAGMVAVPIFPPRSSKHNQRLLTVMQDSGATVALTTRSQLALMQGHAQGLLEQVHLVCTDEVDAALSSQWSPPEITLETLAFLQYTSGSTGDPKGVMVTHGNLLYNQQMLQTSFHPDEDTVYVTWLPIYHDMGLMGNMLHAFWAGGMCYFMTPAVFLRRPLCWLTAISRYRATISGAPNFAYQLCTDRIKEAQKEGLDLRSWKVAFNGAEPVRHSTLQAFQKAFASCGFQSKAFVCCFGMAESTLIATGGTPFEEPIFLTVDPVALSRKQVVVAEDGITLVACGRALLEETVRIIHPETLQECEADEVGEIWLTGKHVCKGYYGRPEATRETFEAMLDGSPHLRTGDLGFVHGGQLYVAGRLKDTIILNGVNHYPQDIEATIETADPAIRGAGVAVFALQGELSEKVVAVAEVERTLMRSIQPAELTLKIRQKVLEAHDLMVSEVVLILPMSLPKTSSGKVQRSLTRQMYLAGELSTLDARMAALT</sequence>
<feature type="domain" description="AMP-binding enzyme C-terminal" evidence="7">
    <location>
        <begin position="445"/>
        <end position="559"/>
    </location>
</feature>
<keyword evidence="5" id="KW-1133">Transmembrane helix</keyword>
<gene>
    <name evidence="8" type="ORF">DC3_25110</name>
</gene>
<organism evidence="8 9">
    <name type="scientific">Deinococcus cellulosilyticus (strain DSM 18568 / NBRC 106333 / KACC 11606 / 5516J-15)</name>
    <dbReference type="NCBI Taxonomy" id="1223518"/>
    <lineage>
        <taxon>Bacteria</taxon>
        <taxon>Thermotogati</taxon>
        <taxon>Deinococcota</taxon>
        <taxon>Deinococci</taxon>
        <taxon>Deinococcales</taxon>
        <taxon>Deinococcaceae</taxon>
        <taxon>Deinococcus</taxon>
    </lineage>
</organism>
<dbReference type="InterPro" id="IPR025110">
    <property type="entry name" value="AMP-bd_C"/>
</dbReference>
<proteinExistence type="inferred from homology"/>
<comment type="caution">
    <text evidence="8">The sequence shown here is derived from an EMBL/GenBank/DDBJ whole genome shotgun (WGS) entry which is preliminary data.</text>
</comment>
<keyword evidence="9" id="KW-1185">Reference proteome</keyword>
<feature type="domain" description="AMP-dependent synthetase/ligase" evidence="6">
    <location>
        <begin position="14"/>
        <end position="405"/>
    </location>
</feature>
<dbReference type="InterPro" id="IPR020845">
    <property type="entry name" value="AMP-binding_CS"/>
</dbReference>
<reference evidence="8 9" key="1">
    <citation type="submission" date="2019-07" db="EMBL/GenBank/DDBJ databases">
        <title>Whole genome shotgun sequence of Deinococcus cellulosilyticus NBRC 106333.</title>
        <authorList>
            <person name="Hosoyama A."/>
            <person name="Uohara A."/>
            <person name="Ohji S."/>
            <person name="Ichikawa N."/>
        </authorList>
    </citation>
    <scope>NUCLEOTIDE SEQUENCE [LARGE SCALE GENOMIC DNA]</scope>
    <source>
        <strain evidence="8 9">NBRC 106333</strain>
    </source>
</reference>
<dbReference type="GO" id="GO:0070566">
    <property type="term" value="F:adenylyltransferase activity"/>
    <property type="evidence" value="ECO:0007669"/>
    <property type="project" value="TreeGrafter"/>
</dbReference>
<dbReference type="PROSITE" id="PS00455">
    <property type="entry name" value="AMP_BINDING"/>
    <property type="match status" value="1"/>
</dbReference>
<dbReference type="GO" id="GO:0016874">
    <property type="term" value="F:ligase activity"/>
    <property type="evidence" value="ECO:0007669"/>
    <property type="project" value="UniProtKB-KW"/>
</dbReference>
<evidence type="ECO:0000256" key="5">
    <source>
        <dbReference type="SAM" id="Phobius"/>
    </source>
</evidence>
<dbReference type="Pfam" id="PF00501">
    <property type="entry name" value="AMP-binding"/>
    <property type="match status" value="1"/>
</dbReference>
<dbReference type="Pfam" id="PF23024">
    <property type="entry name" value="AMP-dom_DIP2-like"/>
    <property type="match status" value="1"/>
</dbReference>
<dbReference type="CDD" id="cd05931">
    <property type="entry name" value="FAAL"/>
    <property type="match status" value="1"/>
</dbReference>
<protein>
    <submittedName>
        <fullName evidence="8">Acyl-CoA synthetase</fullName>
    </submittedName>
</protein>
<evidence type="ECO:0000256" key="3">
    <source>
        <dbReference type="ARBA" id="ARBA00022832"/>
    </source>
</evidence>
<dbReference type="EMBL" id="BJXB01000010">
    <property type="protein sequence ID" value="GEM46876.1"/>
    <property type="molecule type" value="Genomic_DNA"/>
</dbReference>
<keyword evidence="3" id="KW-0276">Fatty acid metabolism</keyword>
<dbReference type="GO" id="GO:0071766">
    <property type="term" value="P:Actinobacterium-type cell wall biogenesis"/>
    <property type="evidence" value="ECO:0007669"/>
    <property type="project" value="UniProtKB-ARBA"/>
</dbReference>
<evidence type="ECO:0000313" key="9">
    <source>
        <dbReference type="Proteomes" id="UP000321306"/>
    </source>
</evidence>
<dbReference type="GO" id="GO:0006633">
    <property type="term" value="P:fatty acid biosynthetic process"/>
    <property type="evidence" value="ECO:0007669"/>
    <property type="project" value="TreeGrafter"/>
</dbReference>
<dbReference type="FunFam" id="3.40.50.12780:FF:000013">
    <property type="entry name" value="Long-chain-fatty-acid--AMP ligase FadD32"/>
    <property type="match status" value="1"/>
</dbReference>
<dbReference type="InterPro" id="IPR045851">
    <property type="entry name" value="AMP-bd_C_sf"/>
</dbReference>
<keyword evidence="5" id="KW-0812">Transmembrane</keyword>
<dbReference type="PANTHER" id="PTHR22754:SF32">
    <property type="entry name" value="DISCO-INTERACTING PROTEIN 2"/>
    <property type="match status" value="1"/>
</dbReference>
<evidence type="ECO:0000256" key="1">
    <source>
        <dbReference type="ARBA" id="ARBA00006432"/>
    </source>
</evidence>
<evidence type="ECO:0000256" key="2">
    <source>
        <dbReference type="ARBA" id="ARBA00022598"/>
    </source>
</evidence>
<dbReference type="InterPro" id="IPR042099">
    <property type="entry name" value="ANL_N_sf"/>
</dbReference>
<dbReference type="GO" id="GO:0005886">
    <property type="term" value="C:plasma membrane"/>
    <property type="evidence" value="ECO:0007669"/>
    <property type="project" value="TreeGrafter"/>
</dbReference>
<evidence type="ECO:0000259" key="6">
    <source>
        <dbReference type="Pfam" id="PF00501"/>
    </source>
</evidence>
<feature type="transmembrane region" description="Helical" evidence="5">
    <location>
        <begin position="220"/>
        <end position="239"/>
    </location>
</feature>
<dbReference type="PANTHER" id="PTHR22754">
    <property type="entry name" value="DISCO-INTERACTING PROTEIN 2 DIP2 -RELATED"/>
    <property type="match status" value="1"/>
</dbReference>
<comment type="similarity">
    <text evidence="1">Belongs to the ATP-dependent AMP-binding enzyme family.</text>
</comment>
<accession>A0A511N382</accession>
<evidence type="ECO:0000259" key="7">
    <source>
        <dbReference type="Pfam" id="PF23024"/>
    </source>
</evidence>